<evidence type="ECO:0000256" key="2">
    <source>
        <dbReference type="SAM" id="MobiDB-lite"/>
    </source>
</evidence>
<gene>
    <name evidence="3" type="ORF">FHE74_03885</name>
</gene>
<comment type="caution">
    <text evidence="3">The sequence shown here is derived from an EMBL/GenBank/DDBJ whole genome shotgun (WGS) entry which is preliminary data.</text>
</comment>
<evidence type="ECO:0000313" key="4">
    <source>
        <dbReference type="Proteomes" id="UP000312032"/>
    </source>
</evidence>
<organism evidence="3 4">
    <name type="scientific">Corynebacterium tapiri</name>
    <dbReference type="NCBI Taxonomy" id="1448266"/>
    <lineage>
        <taxon>Bacteria</taxon>
        <taxon>Bacillati</taxon>
        <taxon>Actinomycetota</taxon>
        <taxon>Actinomycetes</taxon>
        <taxon>Mycobacteriales</taxon>
        <taxon>Corynebacteriaceae</taxon>
        <taxon>Corynebacterium</taxon>
    </lineage>
</organism>
<reference evidence="3 4" key="1">
    <citation type="submission" date="2019-06" db="EMBL/GenBank/DDBJ databases">
        <authorList>
            <person name="Li J."/>
        </authorList>
    </citation>
    <scope>NUCLEOTIDE SEQUENCE [LARGE SCALE GENOMIC DNA]</scope>
    <source>
        <strain evidence="3 4">LMG 28165</strain>
    </source>
</reference>
<dbReference type="EMBL" id="VDHJ01000004">
    <property type="protein sequence ID" value="TNL98768.1"/>
    <property type="molecule type" value="Genomic_DNA"/>
</dbReference>
<keyword evidence="4" id="KW-1185">Reference proteome</keyword>
<evidence type="ECO:0000313" key="3">
    <source>
        <dbReference type="EMBL" id="TNL98768.1"/>
    </source>
</evidence>
<feature type="coiled-coil region" evidence="1">
    <location>
        <begin position="170"/>
        <end position="197"/>
    </location>
</feature>
<protein>
    <submittedName>
        <fullName evidence="3">Uncharacterized protein</fullName>
    </submittedName>
</protein>
<dbReference type="OrthoDB" id="4426812at2"/>
<keyword evidence="1" id="KW-0175">Coiled coil</keyword>
<proteinExistence type="predicted"/>
<accession>A0A5C4U4Q2</accession>
<dbReference type="RefSeq" id="WP_139465196.1">
    <property type="nucleotide sequence ID" value="NZ_VDHJ01000004.1"/>
</dbReference>
<name>A0A5C4U4Q2_9CORY</name>
<feature type="region of interest" description="Disordered" evidence="2">
    <location>
        <begin position="197"/>
        <end position="222"/>
    </location>
</feature>
<sequence length="524" mass="57373">MRPLIAENSELTVLRSLAAYAYGNWQVEWPDTVPEDQRPSAGEGRKFGYVADLGRNPGRMGRRFVRADVSIKARDVDEKGQTVPFSGSTDVEHTLDIAARKTDGDVFLERDITRAGLNGNVPYVDFDVDDIVPVLVWGRTLNLPVTSIEAVTEAGATIDWRIHVGGQLLFDDAAQDHANLEIERAIAQERRERLKDVGKAHAAASHAQSTADRAQVSADGAQSTADSALSKAELVLSPMQTPVGDDPLALYAAFTRWAQARGIPGDAPVMQLAHVTKLVDEQQEEISRQQGDQLDKFGEVATRVDELTADLSEVSNFGRARIVWPGDDWSGSQGTWTAKGTWVGRVMGVYMEETNKYVKSGDGYVPVQEPRYVLESVPKPDGSRTYPFMVGVYEVEPGRALSRTLRGGGLTPPQNQWTATGVEFTPEKRINNMSARISVTWGAANRGSPYRVRLVAGGRVLEQTYSSRLGPLFPWGNGRAEQSFSTGPWTIQPGEVLRVEVLADAGGSSQREVESSELFVSWTE</sequence>
<evidence type="ECO:0000256" key="1">
    <source>
        <dbReference type="SAM" id="Coils"/>
    </source>
</evidence>
<dbReference type="AlphaFoldDB" id="A0A5C4U4Q2"/>
<dbReference type="Proteomes" id="UP000312032">
    <property type="component" value="Unassembled WGS sequence"/>
</dbReference>
<feature type="compositionally biased region" description="Low complexity" evidence="2">
    <location>
        <begin position="200"/>
        <end position="214"/>
    </location>
</feature>